<sequence>MRQHGNPKILSERKGRGTVPLRVVQRNGLLEVLPGGGQLAHHFVSRPANPVRYAQSLRVGVLLGQGENMSGEVLLLSNRHPDVLDSPEPIQHGELLWHVAYGLDQIPGAGESGGGFGRGVAVASDARLPEHRLEMQLALCLSAALPASAAAHFGQRSLSAR</sequence>
<evidence type="ECO:0000313" key="1">
    <source>
        <dbReference type="EMBL" id="SJM29948.1"/>
    </source>
</evidence>
<keyword evidence="2" id="KW-1185">Reference proteome</keyword>
<protein>
    <submittedName>
        <fullName evidence="1">Uncharacterized protein</fullName>
    </submittedName>
</protein>
<accession>A0A2P9AFP0</accession>
<dbReference type="Proteomes" id="UP000245698">
    <property type="component" value="Unassembled WGS sequence"/>
</dbReference>
<name>A0A2P9AFP0_9HYPH</name>
<proteinExistence type="predicted"/>
<organism evidence="1 2">
    <name type="scientific">Mesorhizobium delmotii</name>
    <dbReference type="NCBI Taxonomy" id="1631247"/>
    <lineage>
        <taxon>Bacteria</taxon>
        <taxon>Pseudomonadati</taxon>
        <taxon>Pseudomonadota</taxon>
        <taxon>Alphaproteobacteria</taxon>
        <taxon>Hyphomicrobiales</taxon>
        <taxon>Phyllobacteriaceae</taxon>
        <taxon>Mesorhizobium</taxon>
    </lineage>
</organism>
<reference evidence="2" key="1">
    <citation type="submission" date="2016-12" db="EMBL/GenBank/DDBJ databases">
        <authorList>
            <person name="Brunel B."/>
        </authorList>
    </citation>
    <scope>NUCLEOTIDE SEQUENCE [LARGE SCALE GENOMIC DNA]</scope>
</reference>
<evidence type="ECO:0000313" key="2">
    <source>
        <dbReference type="Proteomes" id="UP000245698"/>
    </source>
</evidence>
<gene>
    <name evidence="1" type="ORF">BQ8482_120003</name>
</gene>
<dbReference type="EMBL" id="FUIG01000018">
    <property type="protein sequence ID" value="SJM29948.1"/>
    <property type="molecule type" value="Genomic_DNA"/>
</dbReference>
<dbReference type="AlphaFoldDB" id="A0A2P9AFP0"/>